<keyword evidence="3" id="KW-1185">Reference proteome</keyword>
<dbReference type="EMBL" id="VSRL01000105">
    <property type="protein sequence ID" value="NKE60035.1"/>
    <property type="molecule type" value="Genomic_DNA"/>
</dbReference>
<dbReference type="Pfam" id="PF21168">
    <property type="entry name" value="FkbO_Hyg5-like_N"/>
    <property type="match status" value="1"/>
</dbReference>
<protein>
    <recommendedName>
        <fullName evidence="1">Chorismatase FkbO/Hyg5-like N-terminal domain-containing protein</fullName>
    </recommendedName>
</protein>
<evidence type="ECO:0000259" key="1">
    <source>
        <dbReference type="Pfam" id="PF21168"/>
    </source>
</evidence>
<reference evidence="2 3" key="1">
    <citation type="submission" date="2019-08" db="EMBL/GenBank/DDBJ databases">
        <title>Lentzea from Indian Himalayas.</title>
        <authorList>
            <person name="Mandal S."/>
            <person name="Mallick Gupta A."/>
            <person name="Maiti P.K."/>
            <person name="Sarkar J."/>
            <person name="Mandal S."/>
        </authorList>
    </citation>
    <scope>NUCLEOTIDE SEQUENCE [LARGE SCALE GENOMIC DNA]</scope>
    <source>
        <strain evidence="2 3">PSKA42</strain>
    </source>
</reference>
<evidence type="ECO:0000313" key="2">
    <source>
        <dbReference type="EMBL" id="NKE60035.1"/>
    </source>
</evidence>
<accession>A0ABX1FMR4</accession>
<evidence type="ECO:0000313" key="3">
    <source>
        <dbReference type="Proteomes" id="UP001515943"/>
    </source>
</evidence>
<comment type="caution">
    <text evidence="2">The sequence shown here is derived from an EMBL/GenBank/DDBJ whole genome shotgun (WGS) entry which is preliminary data.</text>
</comment>
<feature type="domain" description="Chorismatase FkbO/Hyg5-like N-terminal" evidence="1">
    <location>
        <begin position="64"/>
        <end position="179"/>
    </location>
</feature>
<sequence length="287" mass="31258">MTRQLRACALSSRFEPLTAVPDDPARARLGVVRFAGTSFNPVVRAGHPELTVFLADDDTCGFAEVWTSSRGVESGEHKAIAYAHDGEYLFCAGRIPPCDEHTYAGRLAFRAALELVGKLGYHHVFRMWNYLQDLNPQSYREFLLGQAEAFAKRPVTWSGLTAATVVGSRGGGIAFHFLACRTGMPITIIAPSGARGVYVDGRLYFSAPTLDDAEELMSAANLANWGVDDGFGLHDITSLKIYARQPGDLSLARFEAATRLDRETSVACLQVTLLQEEHAVEFEGIAG</sequence>
<dbReference type="Proteomes" id="UP001515943">
    <property type="component" value="Unassembled WGS sequence"/>
</dbReference>
<dbReference type="InterPro" id="IPR049368">
    <property type="entry name" value="FkbO_Hyg5-like_N"/>
</dbReference>
<dbReference type="RefSeq" id="WP_167976696.1">
    <property type="nucleotide sequence ID" value="NZ_VSRL01000105.1"/>
</dbReference>
<gene>
    <name evidence="2" type="ORF">FXN61_25835</name>
</gene>
<organism evidence="2 3">
    <name type="scientific">Lentzea indica</name>
    <dbReference type="NCBI Taxonomy" id="2604800"/>
    <lineage>
        <taxon>Bacteria</taxon>
        <taxon>Bacillati</taxon>
        <taxon>Actinomycetota</taxon>
        <taxon>Actinomycetes</taxon>
        <taxon>Pseudonocardiales</taxon>
        <taxon>Pseudonocardiaceae</taxon>
        <taxon>Lentzea</taxon>
    </lineage>
</organism>
<name>A0ABX1FMR4_9PSEU</name>
<proteinExistence type="predicted"/>